<gene>
    <name evidence="4 9" type="primary">truA</name>
    <name evidence="9" type="ORF">FHK87_25095</name>
</gene>
<comment type="caution">
    <text evidence="9">The sequence shown here is derived from an EMBL/GenBank/DDBJ whole genome shotgun (WGS) entry which is preliminary data.</text>
</comment>
<keyword evidence="3 4" id="KW-0413">Isomerase</keyword>
<evidence type="ECO:0000256" key="1">
    <source>
        <dbReference type="ARBA" id="ARBA00009375"/>
    </source>
</evidence>
<dbReference type="GO" id="GO:0031119">
    <property type="term" value="P:tRNA pseudouridine synthesis"/>
    <property type="evidence" value="ECO:0007669"/>
    <property type="project" value="UniProtKB-UniRule"/>
</dbReference>
<dbReference type="Pfam" id="PF01416">
    <property type="entry name" value="PseudoU_synth_1"/>
    <property type="match status" value="2"/>
</dbReference>
<comment type="function">
    <text evidence="4">Formation of pseudouridine at positions 38, 39 and 40 in the anticodon stem and loop of transfer RNAs.</text>
</comment>
<feature type="domain" description="Pseudouridine synthase I TruA alpha/beta" evidence="8">
    <location>
        <begin position="140"/>
        <end position="242"/>
    </location>
</feature>
<dbReference type="Gene3D" id="3.30.70.580">
    <property type="entry name" value="Pseudouridine synthase I, catalytic domain, N-terminal subdomain"/>
    <property type="match status" value="1"/>
</dbReference>
<dbReference type="EMBL" id="VFWZ01000011">
    <property type="protein sequence ID" value="TPN81264.1"/>
    <property type="molecule type" value="Genomic_DNA"/>
</dbReference>
<dbReference type="InterPro" id="IPR020097">
    <property type="entry name" value="PsdUridine_synth_TruA_a/b_dom"/>
</dbReference>
<dbReference type="HAMAP" id="MF_00171">
    <property type="entry name" value="TruA"/>
    <property type="match status" value="1"/>
</dbReference>
<keyword evidence="2 4" id="KW-0819">tRNA processing</keyword>
<evidence type="ECO:0000256" key="7">
    <source>
        <dbReference type="RuleBase" id="RU003792"/>
    </source>
</evidence>
<dbReference type="GO" id="GO:0003723">
    <property type="term" value="F:RNA binding"/>
    <property type="evidence" value="ECO:0007669"/>
    <property type="project" value="InterPro"/>
</dbReference>
<comment type="subunit">
    <text evidence="4">Homodimer.</text>
</comment>
<feature type="binding site" evidence="4 6">
    <location>
        <position position="109"/>
    </location>
    <ligand>
        <name>substrate</name>
    </ligand>
</feature>
<evidence type="ECO:0000313" key="10">
    <source>
        <dbReference type="Proteomes" id="UP000315540"/>
    </source>
</evidence>
<sequence length="248" mass="28580">MRYFLELSYNGSPYHGWQRQPNAVSIQEVLENALSTILRFKTEIVGAGRTDTGVHAKQIMAHFDSDHDLNVESLIYKLNSILPAEIAIQSLYEVDKDAHARFDAVSRSYEYCINLTKDPFLIKKSYYMKRSLDLNLMNEAAKLLLNYTNFKCFSKSKTDVKTYNCTITEAIWERNKDNLIFKISANRFLRNMVRAIVGTLIEIGEGKLDLEDLVDIIKSENRSRAGYSVPAHGLYLVEVKYPKTIYKR</sequence>
<evidence type="ECO:0000259" key="8">
    <source>
        <dbReference type="Pfam" id="PF01416"/>
    </source>
</evidence>
<dbReference type="InterPro" id="IPR020095">
    <property type="entry name" value="PsdUridine_synth_TruA_C"/>
</dbReference>
<dbReference type="RefSeq" id="WP_140597638.1">
    <property type="nucleotide sequence ID" value="NZ_VFWZ01000011.1"/>
</dbReference>
<evidence type="ECO:0000256" key="2">
    <source>
        <dbReference type="ARBA" id="ARBA00022694"/>
    </source>
</evidence>
<dbReference type="NCBIfam" id="TIGR00071">
    <property type="entry name" value="hisT_truA"/>
    <property type="match status" value="1"/>
</dbReference>
<dbReference type="FunFam" id="3.30.70.580:FF:000001">
    <property type="entry name" value="tRNA pseudouridine synthase A"/>
    <property type="match status" value="1"/>
</dbReference>
<accession>A0A504ITE6</accession>
<dbReference type="EC" id="5.4.99.12" evidence="4"/>
<evidence type="ECO:0000256" key="4">
    <source>
        <dbReference type="HAMAP-Rule" id="MF_00171"/>
    </source>
</evidence>
<organism evidence="9 10">
    <name type="scientific">Aquimarina algicola</name>
    <dbReference type="NCBI Taxonomy" id="2589995"/>
    <lineage>
        <taxon>Bacteria</taxon>
        <taxon>Pseudomonadati</taxon>
        <taxon>Bacteroidota</taxon>
        <taxon>Flavobacteriia</taxon>
        <taxon>Flavobacteriales</taxon>
        <taxon>Flavobacteriaceae</taxon>
        <taxon>Aquimarina</taxon>
    </lineage>
</organism>
<dbReference type="SUPFAM" id="SSF55120">
    <property type="entry name" value="Pseudouridine synthase"/>
    <property type="match status" value="1"/>
</dbReference>
<keyword evidence="10" id="KW-1185">Reference proteome</keyword>
<evidence type="ECO:0000256" key="3">
    <source>
        <dbReference type="ARBA" id="ARBA00023235"/>
    </source>
</evidence>
<dbReference type="PANTHER" id="PTHR11142">
    <property type="entry name" value="PSEUDOURIDYLATE SYNTHASE"/>
    <property type="match status" value="1"/>
</dbReference>
<dbReference type="OrthoDB" id="9811823at2"/>
<evidence type="ECO:0000256" key="6">
    <source>
        <dbReference type="PIRSR" id="PIRSR001430-2"/>
    </source>
</evidence>
<dbReference type="InterPro" id="IPR020094">
    <property type="entry name" value="TruA/RsuA/RluB/E/F_N"/>
</dbReference>
<dbReference type="PANTHER" id="PTHR11142:SF0">
    <property type="entry name" value="TRNA PSEUDOURIDINE SYNTHASE-LIKE 1"/>
    <property type="match status" value="1"/>
</dbReference>
<feature type="domain" description="Pseudouridine synthase I TruA alpha/beta" evidence="8">
    <location>
        <begin position="8"/>
        <end position="103"/>
    </location>
</feature>
<evidence type="ECO:0000256" key="5">
    <source>
        <dbReference type="PIRSR" id="PIRSR001430-1"/>
    </source>
</evidence>
<dbReference type="Gene3D" id="3.30.70.660">
    <property type="entry name" value="Pseudouridine synthase I, catalytic domain, C-terminal subdomain"/>
    <property type="match status" value="1"/>
</dbReference>
<evidence type="ECO:0000313" key="9">
    <source>
        <dbReference type="EMBL" id="TPN81264.1"/>
    </source>
</evidence>
<dbReference type="AlphaFoldDB" id="A0A504ITE6"/>
<dbReference type="InterPro" id="IPR020103">
    <property type="entry name" value="PsdUridine_synth_cat_dom_sf"/>
</dbReference>
<comment type="similarity">
    <text evidence="1 4 7">Belongs to the tRNA pseudouridine synthase TruA family.</text>
</comment>
<dbReference type="Proteomes" id="UP000315540">
    <property type="component" value="Unassembled WGS sequence"/>
</dbReference>
<name>A0A504ITE6_9FLAO</name>
<dbReference type="GO" id="GO:0160147">
    <property type="term" value="F:tRNA pseudouridine(38-40) synthase activity"/>
    <property type="evidence" value="ECO:0007669"/>
    <property type="project" value="UniProtKB-EC"/>
</dbReference>
<comment type="catalytic activity">
    <reaction evidence="4 7">
        <text>uridine(38/39/40) in tRNA = pseudouridine(38/39/40) in tRNA</text>
        <dbReference type="Rhea" id="RHEA:22376"/>
        <dbReference type="Rhea" id="RHEA-COMP:10085"/>
        <dbReference type="Rhea" id="RHEA-COMP:10087"/>
        <dbReference type="ChEBI" id="CHEBI:65314"/>
        <dbReference type="ChEBI" id="CHEBI:65315"/>
        <dbReference type="EC" id="5.4.99.12"/>
    </reaction>
</comment>
<comment type="caution">
    <text evidence="4">Lacks conserved residue(s) required for the propagation of feature annotation.</text>
</comment>
<dbReference type="PIRSF" id="PIRSF001430">
    <property type="entry name" value="tRNA_psdUrid_synth"/>
    <property type="match status" value="1"/>
</dbReference>
<proteinExistence type="inferred from homology"/>
<protein>
    <recommendedName>
        <fullName evidence="4">tRNA pseudouridine synthase A</fullName>
        <ecNumber evidence="4">5.4.99.12</ecNumber>
    </recommendedName>
    <alternativeName>
        <fullName evidence="4">tRNA pseudouridine(38-40) synthase</fullName>
    </alternativeName>
    <alternativeName>
        <fullName evidence="4">tRNA pseudouridylate synthase I</fullName>
    </alternativeName>
    <alternativeName>
        <fullName evidence="4">tRNA-uridine isomerase I</fullName>
    </alternativeName>
</protein>
<dbReference type="CDD" id="cd02570">
    <property type="entry name" value="PseudoU_synth_EcTruA"/>
    <property type="match status" value="1"/>
</dbReference>
<dbReference type="InterPro" id="IPR001406">
    <property type="entry name" value="PsdUridine_synth_TruA"/>
</dbReference>
<reference evidence="9 10" key="1">
    <citation type="submission" date="2019-06" db="EMBL/GenBank/DDBJ databases">
        <authorList>
            <person name="Meng X."/>
        </authorList>
    </citation>
    <scope>NUCLEOTIDE SEQUENCE [LARGE SCALE GENOMIC DNA]</scope>
    <source>
        <strain evidence="9 10">M625</strain>
    </source>
</reference>
<feature type="active site" description="Nucleophile" evidence="4 5">
    <location>
        <position position="51"/>
    </location>
</feature>